<comment type="caution">
    <text evidence="2">The sequence shown here is derived from an EMBL/GenBank/DDBJ whole genome shotgun (WGS) entry which is preliminary data.</text>
</comment>
<dbReference type="STRING" id="1802055.A3A74_02090"/>
<evidence type="ECO:0000313" key="2">
    <source>
        <dbReference type="EMBL" id="OGK41112.1"/>
    </source>
</evidence>
<dbReference type="AlphaFoldDB" id="A0A1F7ICP5"/>
<dbReference type="Proteomes" id="UP000179270">
    <property type="component" value="Unassembled WGS sequence"/>
</dbReference>
<accession>A0A1F7ICP5</accession>
<feature type="transmembrane region" description="Helical" evidence="1">
    <location>
        <begin position="6"/>
        <end position="23"/>
    </location>
</feature>
<keyword evidence="1" id="KW-0812">Transmembrane</keyword>
<evidence type="ECO:0000313" key="3">
    <source>
        <dbReference type="Proteomes" id="UP000179270"/>
    </source>
</evidence>
<gene>
    <name evidence="2" type="ORF">A3A74_02090</name>
</gene>
<protein>
    <submittedName>
        <fullName evidence="2">Uncharacterized protein</fullName>
    </submittedName>
</protein>
<sequence length="64" mass="7285">MDLLTYTVFAFVYIMIMHFAISINDEFNVFLMIGIFIVGAAMGAYLNLYEFGFGAAIILSLIFW</sequence>
<keyword evidence="1" id="KW-1133">Transmembrane helix</keyword>
<proteinExistence type="predicted"/>
<feature type="transmembrane region" description="Helical" evidence="1">
    <location>
        <begin position="30"/>
        <end position="63"/>
    </location>
</feature>
<dbReference type="EMBL" id="MGAF01000022">
    <property type="protein sequence ID" value="OGK41112.1"/>
    <property type="molecule type" value="Genomic_DNA"/>
</dbReference>
<evidence type="ECO:0000256" key="1">
    <source>
        <dbReference type="SAM" id="Phobius"/>
    </source>
</evidence>
<organism evidence="2 3">
    <name type="scientific">Candidatus Roizmanbacteria bacterium RIFCSPLOWO2_01_FULL_35_13</name>
    <dbReference type="NCBI Taxonomy" id="1802055"/>
    <lineage>
        <taxon>Bacteria</taxon>
        <taxon>Candidatus Roizmaniibacteriota</taxon>
    </lineage>
</organism>
<keyword evidence="1" id="KW-0472">Membrane</keyword>
<name>A0A1F7ICP5_9BACT</name>
<reference evidence="2 3" key="1">
    <citation type="journal article" date="2016" name="Nat. Commun.">
        <title>Thousands of microbial genomes shed light on interconnected biogeochemical processes in an aquifer system.</title>
        <authorList>
            <person name="Anantharaman K."/>
            <person name="Brown C.T."/>
            <person name="Hug L.A."/>
            <person name="Sharon I."/>
            <person name="Castelle C.J."/>
            <person name="Probst A.J."/>
            <person name="Thomas B.C."/>
            <person name="Singh A."/>
            <person name="Wilkins M.J."/>
            <person name="Karaoz U."/>
            <person name="Brodie E.L."/>
            <person name="Williams K.H."/>
            <person name="Hubbard S.S."/>
            <person name="Banfield J.F."/>
        </authorList>
    </citation>
    <scope>NUCLEOTIDE SEQUENCE [LARGE SCALE GENOMIC DNA]</scope>
</reference>